<name>A0A1M6S7X3_9ACTN</name>
<dbReference type="Pfam" id="PF02911">
    <property type="entry name" value="Formyl_trans_C"/>
    <property type="match status" value="1"/>
</dbReference>
<dbReference type="SUPFAM" id="SSF50486">
    <property type="entry name" value="FMT C-terminal domain-like"/>
    <property type="match status" value="1"/>
</dbReference>
<dbReference type="GO" id="GO:0004479">
    <property type="term" value="F:methionyl-tRNA formyltransferase activity"/>
    <property type="evidence" value="ECO:0007669"/>
    <property type="project" value="TreeGrafter"/>
</dbReference>
<evidence type="ECO:0000313" key="5">
    <source>
        <dbReference type="Proteomes" id="UP000184452"/>
    </source>
</evidence>
<evidence type="ECO:0000259" key="3">
    <source>
        <dbReference type="Pfam" id="PF02911"/>
    </source>
</evidence>
<protein>
    <submittedName>
        <fullName evidence="4">Methionyl-tRNA formyltransferase</fullName>
    </submittedName>
</protein>
<dbReference type="InterPro" id="IPR036477">
    <property type="entry name" value="Formyl_transf_N_sf"/>
</dbReference>
<dbReference type="GO" id="GO:0005829">
    <property type="term" value="C:cytosol"/>
    <property type="evidence" value="ECO:0007669"/>
    <property type="project" value="TreeGrafter"/>
</dbReference>
<dbReference type="PANTHER" id="PTHR11138:SF5">
    <property type="entry name" value="METHIONYL-TRNA FORMYLTRANSFERASE, MITOCHONDRIAL"/>
    <property type="match status" value="1"/>
</dbReference>
<proteinExistence type="predicted"/>
<feature type="region of interest" description="Disordered" evidence="1">
    <location>
        <begin position="310"/>
        <end position="345"/>
    </location>
</feature>
<organism evidence="4 5">
    <name type="scientific">Nocardiopsis flavescens</name>
    <dbReference type="NCBI Taxonomy" id="758803"/>
    <lineage>
        <taxon>Bacteria</taxon>
        <taxon>Bacillati</taxon>
        <taxon>Actinomycetota</taxon>
        <taxon>Actinomycetes</taxon>
        <taxon>Streptosporangiales</taxon>
        <taxon>Nocardiopsidaceae</taxon>
        <taxon>Nocardiopsis</taxon>
    </lineage>
</organism>
<keyword evidence="5" id="KW-1185">Reference proteome</keyword>
<dbReference type="InterPro" id="IPR005793">
    <property type="entry name" value="Formyl_trans_C"/>
</dbReference>
<feature type="domain" description="Formyl transferase N-terminal" evidence="2">
    <location>
        <begin position="32"/>
        <end position="179"/>
    </location>
</feature>
<dbReference type="EMBL" id="FQZK01000019">
    <property type="protein sequence ID" value="SHK40786.1"/>
    <property type="molecule type" value="Genomic_DNA"/>
</dbReference>
<dbReference type="Gene3D" id="3.40.50.12230">
    <property type="match status" value="1"/>
</dbReference>
<sequence length="345" mass="36451">MSDRPRYCYVSGLSLGVPALEELCARGRPPCLVVSYPAEFAHLSGYVDHEAVARGNDLPHLRAADLGSDGVRDALRAHGASLLIVAGRSTTVPGSLLEDLPLGGFGLHPAPLPVGRGHAPVPWTILRDMRASAVTLLRLDGGECTGDIVDQAWFDVEPDITASGLYDRVARRQTELLTARIDDLLAGTAPRRPQRGHASVWPRRRPSDGRLDFTASGRDVDRLVRALAHPYPGAFAMFGASRVTLCGGALDARVRGGAPGEVVSAGPGRAWGVTCGDGEVFVPEAVRVDEGVRAEPASLAMFRPGAFFDEPSPHALSPARPLPVPGQAPAPQGPPVRGRRPGALR</sequence>
<dbReference type="InterPro" id="IPR011034">
    <property type="entry name" value="Formyl_transferase-like_C_sf"/>
</dbReference>
<dbReference type="Proteomes" id="UP000184452">
    <property type="component" value="Unassembled WGS sequence"/>
</dbReference>
<feature type="domain" description="Formyl transferase C-terminal" evidence="3">
    <location>
        <begin position="206"/>
        <end position="283"/>
    </location>
</feature>
<evidence type="ECO:0000313" key="4">
    <source>
        <dbReference type="EMBL" id="SHK40786.1"/>
    </source>
</evidence>
<feature type="compositionally biased region" description="Pro residues" evidence="1">
    <location>
        <begin position="320"/>
        <end position="334"/>
    </location>
</feature>
<keyword evidence="4" id="KW-0808">Transferase</keyword>
<dbReference type="AlphaFoldDB" id="A0A1M6S7X3"/>
<dbReference type="RefSeq" id="WP_073382100.1">
    <property type="nucleotide sequence ID" value="NZ_FQZK01000019.1"/>
</dbReference>
<evidence type="ECO:0000256" key="1">
    <source>
        <dbReference type="SAM" id="MobiDB-lite"/>
    </source>
</evidence>
<evidence type="ECO:0000259" key="2">
    <source>
        <dbReference type="Pfam" id="PF00551"/>
    </source>
</evidence>
<dbReference type="InterPro" id="IPR002376">
    <property type="entry name" value="Formyl_transf_N"/>
</dbReference>
<reference evidence="4 5" key="1">
    <citation type="submission" date="2016-11" db="EMBL/GenBank/DDBJ databases">
        <authorList>
            <person name="Jaros S."/>
            <person name="Januszkiewicz K."/>
            <person name="Wedrychowicz H."/>
        </authorList>
    </citation>
    <scope>NUCLEOTIDE SEQUENCE [LARGE SCALE GENOMIC DNA]</scope>
    <source>
        <strain evidence="4 5">CGMCC 4.5723</strain>
    </source>
</reference>
<dbReference type="STRING" id="758803.SAMN05421803_11962"/>
<accession>A0A1M6S7X3</accession>
<dbReference type="SUPFAM" id="SSF53328">
    <property type="entry name" value="Formyltransferase"/>
    <property type="match status" value="1"/>
</dbReference>
<dbReference type="PANTHER" id="PTHR11138">
    <property type="entry name" value="METHIONYL-TRNA FORMYLTRANSFERASE"/>
    <property type="match status" value="1"/>
</dbReference>
<dbReference type="Pfam" id="PF00551">
    <property type="entry name" value="Formyl_trans_N"/>
    <property type="match status" value="1"/>
</dbReference>
<gene>
    <name evidence="4" type="ORF">SAMN05421803_11962</name>
</gene>
<dbReference type="OrthoDB" id="9802815at2"/>